<feature type="transmembrane region" description="Helical" evidence="1">
    <location>
        <begin position="127"/>
        <end position="153"/>
    </location>
</feature>
<dbReference type="Proteomes" id="UP000001558">
    <property type="component" value="Chromosome"/>
</dbReference>
<dbReference type="KEGG" id="slo:Shew_1704"/>
<evidence type="ECO:0000256" key="1">
    <source>
        <dbReference type="SAM" id="Phobius"/>
    </source>
</evidence>
<dbReference type="OrthoDB" id="9934376at2"/>
<keyword evidence="1" id="KW-0812">Transmembrane</keyword>
<accession>A3QDM3</accession>
<keyword evidence="3" id="KW-1185">Reference proteome</keyword>
<organism evidence="2 3">
    <name type="scientific">Shewanella loihica (strain ATCC BAA-1088 / PV-4)</name>
    <dbReference type="NCBI Taxonomy" id="323850"/>
    <lineage>
        <taxon>Bacteria</taxon>
        <taxon>Pseudomonadati</taxon>
        <taxon>Pseudomonadota</taxon>
        <taxon>Gammaproteobacteria</taxon>
        <taxon>Alteromonadales</taxon>
        <taxon>Shewanellaceae</taxon>
        <taxon>Shewanella</taxon>
    </lineage>
</organism>
<feature type="transmembrane region" description="Helical" evidence="1">
    <location>
        <begin position="81"/>
        <end position="106"/>
    </location>
</feature>
<feature type="transmembrane region" description="Helical" evidence="1">
    <location>
        <begin position="48"/>
        <end position="69"/>
    </location>
</feature>
<proteinExistence type="predicted"/>
<gene>
    <name evidence="2" type="ordered locus">Shew_1704</name>
</gene>
<dbReference type="STRING" id="323850.Shew_1704"/>
<name>A3QDM3_SHELP</name>
<keyword evidence="1" id="KW-1133">Transmembrane helix</keyword>
<evidence type="ECO:0000313" key="2">
    <source>
        <dbReference type="EMBL" id="ABO23571.1"/>
    </source>
</evidence>
<dbReference type="HOGENOM" id="CLU_1703033_0_0_6"/>
<reference evidence="2 3" key="1">
    <citation type="submission" date="2007-03" db="EMBL/GenBank/DDBJ databases">
        <title>Complete sequence of Shewanella loihica PV-4.</title>
        <authorList>
            <consortium name="US DOE Joint Genome Institute"/>
            <person name="Copeland A."/>
            <person name="Lucas S."/>
            <person name="Lapidus A."/>
            <person name="Barry K."/>
            <person name="Detter J.C."/>
            <person name="Glavina del Rio T."/>
            <person name="Hammon N."/>
            <person name="Israni S."/>
            <person name="Dalin E."/>
            <person name="Tice H."/>
            <person name="Pitluck S."/>
            <person name="Chain P."/>
            <person name="Malfatti S."/>
            <person name="Shin M."/>
            <person name="Vergez L."/>
            <person name="Schmutz J."/>
            <person name="Larimer F."/>
            <person name="Land M."/>
            <person name="Hauser L."/>
            <person name="Kyrpides N."/>
            <person name="Mikhailova N."/>
            <person name="Romine M.F."/>
            <person name="Serres G."/>
            <person name="Fredrickson J."/>
            <person name="Tiedje J."/>
            <person name="Richardson P."/>
        </authorList>
    </citation>
    <scope>NUCLEOTIDE SEQUENCE [LARGE SCALE GENOMIC DNA]</scope>
    <source>
        <strain evidence="3">ATCC BAA-1088 / PV-4</strain>
    </source>
</reference>
<dbReference type="RefSeq" id="WP_011865503.1">
    <property type="nucleotide sequence ID" value="NC_009092.1"/>
</dbReference>
<dbReference type="EMBL" id="CP000606">
    <property type="protein sequence ID" value="ABO23571.1"/>
    <property type="molecule type" value="Genomic_DNA"/>
</dbReference>
<sequence>MAWTCPQCGWKDKPSQHKYYASKGLARPCCEVCNPSFKQRLPGLRRDLIIGSFSNTYMGYGPLASLPYIPLVMLLPVTVLFWVHGTVAIVLSLLLFITGWLSNAYIATKVGELVRHRLQRGRSIYGLVLGYYAPLFLMLVLVLVAALILAPFFI</sequence>
<keyword evidence="1" id="KW-0472">Membrane</keyword>
<protein>
    <submittedName>
        <fullName evidence="2">Uncharacterized protein</fullName>
    </submittedName>
</protein>
<evidence type="ECO:0000313" key="3">
    <source>
        <dbReference type="Proteomes" id="UP000001558"/>
    </source>
</evidence>
<dbReference type="AlphaFoldDB" id="A3QDM3"/>